<feature type="region of interest" description="Disordered" evidence="1">
    <location>
        <begin position="167"/>
        <end position="187"/>
    </location>
</feature>
<dbReference type="GO" id="GO:0016874">
    <property type="term" value="F:ligase activity"/>
    <property type="evidence" value="ECO:0007669"/>
    <property type="project" value="UniProtKB-KW"/>
</dbReference>
<gene>
    <name evidence="3" type="ORF">BABL1_gene_165</name>
</gene>
<sequence>MINRKRKEPIFLVQEHDATTLHYDFRLEDKGVLKSWALPKGPSTNPREKHLAIETPDHPLNYQNFEGIIPQGSYGAGSVIVWDKGTFKNLRDKSLSQSIEEGKVEVFLNGKKLKGAFTLVKTKYQNNSKNWLFIKVKDEYSTKNNEIKSRADKLKEKSVLSDKTLEKLNKQLSKEGNNENKNKKDNK</sequence>
<dbReference type="KEGG" id="dpb:BABL1_gene_165"/>
<protein>
    <submittedName>
        <fullName evidence="3">DNA ligase D 3'-phosphoesterase domain</fullName>
    </submittedName>
</protein>
<feature type="domain" description="DNA ligase D 3'-phosphoesterase" evidence="2">
    <location>
        <begin position="14"/>
        <end position="121"/>
    </location>
</feature>
<keyword evidence="4" id="KW-1185">Reference proteome</keyword>
<dbReference type="RefSeq" id="WP_023792625.1">
    <property type="nucleotide sequence ID" value="NC_023003.1"/>
</dbReference>
<dbReference type="PANTHER" id="PTHR39465">
    <property type="entry name" value="DNA LIGASE D, 3'-PHOSPHOESTERASE DOMAIN"/>
    <property type="match status" value="1"/>
</dbReference>
<evidence type="ECO:0000313" key="3">
    <source>
        <dbReference type="EMBL" id="CDK30849.1"/>
    </source>
</evidence>
<evidence type="ECO:0000259" key="2">
    <source>
        <dbReference type="Pfam" id="PF13298"/>
    </source>
</evidence>
<proteinExistence type="predicted"/>
<dbReference type="PANTHER" id="PTHR39465:SF1">
    <property type="entry name" value="DNA LIGASE D 3'-PHOSPHOESTERASE DOMAIN-CONTAINING PROTEIN"/>
    <property type="match status" value="1"/>
</dbReference>
<dbReference type="OrthoDB" id="9802472at2"/>
<evidence type="ECO:0000313" key="4">
    <source>
        <dbReference type="Proteomes" id="UP000018769"/>
    </source>
</evidence>
<dbReference type="PATRIC" id="fig|673862.3.peg.737"/>
<keyword evidence="3" id="KW-0436">Ligase</keyword>
<dbReference type="Pfam" id="PF13298">
    <property type="entry name" value="LigD_N"/>
    <property type="match status" value="1"/>
</dbReference>
<reference evidence="3 4" key="1">
    <citation type="journal article" date="2015" name="Biol. Direct">
        <title>Babela massiliensis, a representative of a widespread bacterial phylum with unusual adaptations to parasitism in amoebae.</title>
        <authorList>
            <person name="Pagnier I."/>
            <person name="Yutin N."/>
            <person name="Croce O."/>
            <person name="Makarova K.S."/>
            <person name="Wolf Y.I."/>
            <person name="Benamar S."/>
            <person name="Raoult D."/>
            <person name="Koonin E.V."/>
            <person name="La Scola B."/>
        </authorList>
    </citation>
    <scope>NUCLEOTIDE SEQUENCE [LARGE SCALE GENOMIC DNA]</scope>
    <source>
        <strain evidence="4">BABL1</strain>
    </source>
</reference>
<dbReference type="NCBIfam" id="TIGR02777">
    <property type="entry name" value="LigD_PE_dom"/>
    <property type="match status" value="1"/>
</dbReference>
<dbReference type="eggNOG" id="COG1793">
    <property type="taxonomic scope" value="Bacteria"/>
</dbReference>
<dbReference type="Proteomes" id="UP000018769">
    <property type="component" value="Chromosome I"/>
</dbReference>
<name>V6DH24_9BACT</name>
<dbReference type="EMBL" id="HG793133">
    <property type="protein sequence ID" value="CDK30849.1"/>
    <property type="molecule type" value="Genomic_DNA"/>
</dbReference>
<dbReference type="AlphaFoldDB" id="V6DH24"/>
<organism evidence="3 4">
    <name type="scientific">Candidatus Babela massiliensis</name>
    <dbReference type="NCBI Taxonomy" id="673862"/>
    <lineage>
        <taxon>Bacteria</taxon>
        <taxon>Candidatus Babelota</taxon>
        <taxon>Candidatus Babeliae</taxon>
        <taxon>Candidatus Babeliales</taxon>
        <taxon>Candidatus Babeliaceae</taxon>
        <taxon>Candidatus Babela</taxon>
    </lineage>
</organism>
<dbReference type="HOGENOM" id="CLU_008325_5_0_7"/>
<dbReference type="STRING" id="673862.BABL1_gene_165"/>
<accession>V6DH24</accession>
<evidence type="ECO:0000256" key="1">
    <source>
        <dbReference type="SAM" id="MobiDB-lite"/>
    </source>
</evidence>
<dbReference type="InterPro" id="IPR014144">
    <property type="entry name" value="LigD_PE_domain"/>
</dbReference>